<evidence type="ECO:0000313" key="1">
    <source>
        <dbReference type="EMBL" id="GHC44884.1"/>
    </source>
</evidence>
<organism evidence="1 2">
    <name type="scientific">Neogemmobacter tilapiae</name>
    <dbReference type="NCBI Taxonomy" id="875041"/>
    <lineage>
        <taxon>Bacteria</taxon>
        <taxon>Pseudomonadati</taxon>
        <taxon>Pseudomonadota</taxon>
        <taxon>Alphaproteobacteria</taxon>
        <taxon>Rhodobacterales</taxon>
        <taxon>Paracoccaceae</taxon>
        <taxon>Neogemmobacter</taxon>
    </lineage>
</organism>
<gene>
    <name evidence="1" type="ORF">GCM10007315_02700</name>
</gene>
<evidence type="ECO:0000313" key="2">
    <source>
        <dbReference type="Proteomes" id="UP000638981"/>
    </source>
</evidence>
<comment type="caution">
    <text evidence="1">The sequence shown here is derived from an EMBL/GenBank/DDBJ whole genome shotgun (WGS) entry which is preliminary data.</text>
</comment>
<dbReference type="RefSeq" id="WP_189409672.1">
    <property type="nucleotide sequence ID" value="NZ_BMYJ01000001.1"/>
</dbReference>
<dbReference type="EMBL" id="BMYJ01000001">
    <property type="protein sequence ID" value="GHC44884.1"/>
    <property type="molecule type" value="Genomic_DNA"/>
</dbReference>
<sequence>MSRILPLNDLHALAKSRKAKDGEPVELIENGQVIGYYLPAKWVEAQPQGNRDPQALIDMLRNHLKPTGDAT</sequence>
<dbReference type="Proteomes" id="UP000638981">
    <property type="component" value="Unassembled WGS sequence"/>
</dbReference>
<reference evidence="1" key="1">
    <citation type="journal article" date="2014" name="Int. J. Syst. Evol. Microbiol.">
        <title>Complete genome sequence of Corynebacterium casei LMG S-19264T (=DSM 44701T), isolated from a smear-ripened cheese.</title>
        <authorList>
            <consortium name="US DOE Joint Genome Institute (JGI-PGF)"/>
            <person name="Walter F."/>
            <person name="Albersmeier A."/>
            <person name="Kalinowski J."/>
            <person name="Ruckert C."/>
        </authorList>
    </citation>
    <scope>NUCLEOTIDE SEQUENCE</scope>
    <source>
        <strain evidence="1">KCTC 23310</strain>
    </source>
</reference>
<keyword evidence="2" id="KW-1185">Reference proteome</keyword>
<name>A0A918WGA2_9RHOB</name>
<reference evidence="1" key="2">
    <citation type="submission" date="2020-09" db="EMBL/GenBank/DDBJ databases">
        <authorList>
            <person name="Sun Q."/>
            <person name="Kim S."/>
        </authorList>
    </citation>
    <scope>NUCLEOTIDE SEQUENCE</scope>
    <source>
        <strain evidence="1">KCTC 23310</strain>
    </source>
</reference>
<proteinExistence type="predicted"/>
<dbReference type="AlphaFoldDB" id="A0A918WGA2"/>
<protein>
    <submittedName>
        <fullName evidence="1">Uncharacterized protein</fullName>
    </submittedName>
</protein>
<accession>A0A918WGA2</accession>